<dbReference type="SUPFAM" id="SSF47336">
    <property type="entry name" value="ACP-like"/>
    <property type="match status" value="2"/>
</dbReference>
<dbReference type="PROSITE" id="PS52004">
    <property type="entry name" value="KS3_2"/>
    <property type="match status" value="1"/>
</dbReference>
<evidence type="ECO:0000259" key="7">
    <source>
        <dbReference type="PROSITE" id="PS52004"/>
    </source>
</evidence>
<keyword evidence="9" id="KW-1185">Reference proteome</keyword>
<dbReference type="InterPro" id="IPR001031">
    <property type="entry name" value="Thioesterase"/>
</dbReference>
<dbReference type="SMART" id="SM00825">
    <property type="entry name" value="PKS_KS"/>
    <property type="match status" value="1"/>
</dbReference>
<dbReference type="InterPro" id="IPR029058">
    <property type="entry name" value="AB_hydrolase_fold"/>
</dbReference>
<dbReference type="Pfam" id="PF00668">
    <property type="entry name" value="Condensation"/>
    <property type="match status" value="1"/>
</dbReference>
<dbReference type="NCBIfam" id="TIGR01733">
    <property type="entry name" value="AA-adenyl-dom"/>
    <property type="match status" value="1"/>
</dbReference>
<dbReference type="InterPro" id="IPR010071">
    <property type="entry name" value="AA_adenyl_dom"/>
</dbReference>
<evidence type="ECO:0000313" key="8">
    <source>
        <dbReference type="EMBL" id="UXY39417.1"/>
    </source>
</evidence>
<evidence type="ECO:0000256" key="1">
    <source>
        <dbReference type="ARBA" id="ARBA00001957"/>
    </source>
</evidence>
<dbReference type="Gene3D" id="3.30.559.10">
    <property type="entry name" value="Chloramphenicol acetyltransferase-like domain"/>
    <property type="match status" value="2"/>
</dbReference>
<dbReference type="InterPro" id="IPR036736">
    <property type="entry name" value="ACP-like_sf"/>
</dbReference>
<dbReference type="Gene3D" id="3.40.50.1820">
    <property type="entry name" value="alpha/beta hydrolase"/>
    <property type="match status" value="1"/>
</dbReference>
<feature type="compositionally biased region" description="Low complexity" evidence="5">
    <location>
        <begin position="1515"/>
        <end position="1534"/>
    </location>
</feature>
<feature type="region of interest" description="Disordered" evidence="5">
    <location>
        <begin position="2178"/>
        <end position="2225"/>
    </location>
</feature>
<dbReference type="SUPFAM" id="SSF53474">
    <property type="entry name" value="alpha/beta-Hydrolases"/>
    <property type="match status" value="1"/>
</dbReference>
<dbReference type="Gene3D" id="3.30.300.30">
    <property type="match status" value="1"/>
</dbReference>
<dbReference type="PANTHER" id="PTHR45527:SF1">
    <property type="entry name" value="FATTY ACID SYNTHASE"/>
    <property type="match status" value="1"/>
</dbReference>
<feature type="region of interest" description="Disordered" evidence="5">
    <location>
        <begin position="1622"/>
        <end position="1666"/>
    </location>
</feature>
<feature type="compositionally biased region" description="Low complexity" evidence="5">
    <location>
        <begin position="2327"/>
        <end position="2337"/>
    </location>
</feature>
<dbReference type="Pfam" id="PF00975">
    <property type="entry name" value="Thioesterase"/>
    <property type="match status" value="1"/>
</dbReference>
<dbReference type="InterPro" id="IPR029479">
    <property type="entry name" value="Nitroreductase"/>
</dbReference>
<dbReference type="EMBL" id="CP106795">
    <property type="protein sequence ID" value="UXY39417.1"/>
    <property type="molecule type" value="Genomic_DNA"/>
</dbReference>
<feature type="domain" description="Carrier" evidence="6">
    <location>
        <begin position="1554"/>
        <end position="1629"/>
    </location>
</feature>
<evidence type="ECO:0000259" key="6">
    <source>
        <dbReference type="PROSITE" id="PS50075"/>
    </source>
</evidence>
<reference evidence="8" key="1">
    <citation type="submission" date="2022-10" db="EMBL/GenBank/DDBJ databases">
        <authorList>
            <person name="Mo P."/>
        </authorList>
    </citation>
    <scope>NUCLEOTIDE SEQUENCE</scope>
    <source>
        <strain evidence="8">HUAS 14-6</strain>
    </source>
</reference>
<keyword evidence="4" id="KW-0808">Transferase</keyword>
<dbReference type="InterPro" id="IPR014030">
    <property type="entry name" value="Ketoacyl_synth_N"/>
</dbReference>
<feature type="compositionally biased region" description="Pro residues" evidence="5">
    <location>
        <begin position="1498"/>
        <end position="1514"/>
    </location>
</feature>
<dbReference type="CDD" id="cd05930">
    <property type="entry name" value="A_NRPS"/>
    <property type="match status" value="1"/>
</dbReference>
<dbReference type="InterPro" id="IPR023213">
    <property type="entry name" value="CAT-like_dom_sf"/>
</dbReference>
<dbReference type="SUPFAM" id="SSF52777">
    <property type="entry name" value="CoA-dependent acyltransferases"/>
    <property type="match status" value="4"/>
</dbReference>
<feature type="region of interest" description="Disordered" evidence="5">
    <location>
        <begin position="935"/>
        <end position="975"/>
    </location>
</feature>
<dbReference type="Pfam" id="PF00109">
    <property type="entry name" value="ketoacyl-synt"/>
    <property type="match status" value="1"/>
</dbReference>
<dbReference type="Pfam" id="PF00501">
    <property type="entry name" value="AMP-binding"/>
    <property type="match status" value="1"/>
</dbReference>
<sequence length="2514" mass="268782">MKPAEPVTASPAEVTASATCERLLGILEPLVAQGRPLDPDGELADAGLSSLAAVRLMLDIETEFGIEVPLSRLLDCRTPRDLAAWIDQDTGEEPGGGSGPLDVVAAPESRYEPAPATPMQEAYVVGKYPELDPDALGCHHYHEFAFGELDAPRLARAWKRLVEHVDALRLTGVGRNQRVQEHVRVPEPAVHETPDPDALETEAAAVRRRLSHHRYPPGQWPPFQVEICREPTGRAVVHLSLDGTVTDAHGTDLLLRHWWQAYTDDDHRLPEVPFTLRDTLDALARHRDSEAHRAAVARAAERLKGLPGGPAVLLAEPPEPPPGLDGHLRTPRRGRLTPAQWEGLRARAAALRVSPTSLVLTAFTDAVAPAGSDEPFTLVLTTTDRPRLPAAAEELVGPYTSGCLLVVDPRAQGASLDDTARTTHQRVWEALSHASAGSVEVLRELRAHGTGSPALPVVFTSLLDVGRDGSGRGGMARHERHAVGQTSGIALDHQMREHDGGLDFRWDTADALFPPGTPDALFGRFCRLLQALCEPVPDTAVPPRELQQAYLVARLDGPTSRGCQYHQSFHVDELDVDRLRTAWRELVGAHEALRLRAGADGTLRVLDDAPADAWIPVTDVPEDVDPDAVDRAVRADMTHRSFGLDRGPLTDLRVVRSPGRPATVHLSCDLLVGDARSIVLLARQLLARYADPAGAPPTATRLPREPGEASGAAAAYWSDRLAGLPAGPPLRDEGQPPCPRRRERVFGDRAGLAAWAGRRGVTLDATLLTAYCAALGAVYDEPFALPVVCFTGADTARPAEFTELTWVRSPARGTDLAAAVLACHRQLTADLAEGGGAGLSEMRSYVMRRRRDESFEHPVVFTTVLDVTGCPLPAGVRPGPAGTATTDVALDCVTVDDGSTLHLAWDALDDRFPEGALDTAFAHYVDTLTRLAEEADAPDEDVTGASVPASADERDSAAPAAAGSPGTGTADDDSERHRVLYAWNDTARPYPAEGPVHLLFEQQARIRPDAVALRWRDGTMTYGELNRRANLVAHRLRRAGVGEDTSVGLSVRRGPAMAVSVLAVLKAGGAYVPVDPSLPCERAHGMLGDTRTGHLLVTAGGPGWQVPDGVRLVDLDAADVTGTHLPDPGDPEPVTAADSVAYRLFTSGSTGRPKCVVVAHRSLHNLFDWCRRTFEFGPQDTGLCVTSLGFDLSVFDILGLLGHGAGLYIADEAEQRDPELLVDALLREPVTFWNSAPTTLARLAPLLKERRGHPGTGDLRLVFLSGDWIPLSLPDDVRRVFGRARVISLGGATEATVWSNWFPVGDIEPEWRSIPYGRPIDNARYYILDERLEPCRVGEEGDLYIAGDVLSLGYHGRPELTRERFVPEPFAGGPDARMYATGDRACFRSDGVMVFLGRRDHQVKIRGFRVELGEIEHRLRSHPAVHDAVVVARPDGGGDRRLVAYLLAEPGGARPSVSELRAHAARTLPDYMVPNFVGFLPSFPATGNGKLDRDALPWPLPAPDRTPDDAPGPPGEVAGPGQDGPGTTAPAAGPAVPALAETAGSTDERLPAFPPADRLAEEIGALLAGLIGVPELDPTLDLWDQGATSFTLAQLSSALRARYGRRIPVSALLAEPTVNGMARHLAGPDTPAQAGADVTADASPTEVTQPPEPRTDPDAVEFFSPEDRDRYKSADWHLRRRHDDEPLLVLDGPPPPAQKYRERATHRDFAEGPLPHEDFLAFLNALRARPSGDGPRRLYASAGDTYAVQTYLHIKPGAVEGVPGGLYYHRPDDHALQRVTADPGIDRTVHFSYNRAVYDRAAFEVYLVSEPRGIAPLYGEESELYLAVEAGYMGQLLMSGQQETGVGLCAVGSLAFGRVSDALRLHPGQRLLHAFLAGPLAPAADARPQRPAVTTGLGAGPAPAPRAASADIAVIGAAGRYPGARTLDEFWDNLRSGRRSVGPLPAERLAALTAAAGPGTPAPHTEGLPHGGYLRGGDGFDGRMFRISPQEAEGLDPQLRLLLPVVWQCLEDAGHTPGSLTRDGERVGVFTAAMWHDHRQAGEAVWRAGGPARQAGAASDLPARIAHCFGFEGPAVAVDTACSSSLTALHLAATSLRQGECDAAVVSGVNVVAHPYHLALLRDLGLSAHRPAAGAFAAEDGGWSPGEGAGALLLRPCATPWTAATCCTGWSRPPVPAPPAVPDRSACRPPTRSPARSPACSTGTASPARTSATSSAPPPARCSPTPPNWTPCSARCGRRAPPAHCSWAPSSRTSATWRRPPASPSSPRCCCNCASGRWRPPPSHPGAPSWRTGPGSRSPTPPGPGPPPPPTLRCAPWSTRSRRRARTATPCSAPRTATGERATSGRASQEPLRPASRAPHRRIREEPSEGTPVTGTWLKSGDATCDAPLRLFCFAHAGGGGGFFRPWRDFVLPEVEVCPVILPGRETRVAEPAHRSMEELIGPLCEGLAPFLDRPYALFGHSTGAAVAYEVARRFQDDPRRARAACWSPGGGPRIWRPGARRSPAWPTTTSCGS</sequence>
<dbReference type="InterPro" id="IPR045851">
    <property type="entry name" value="AMP-bd_C_sf"/>
</dbReference>
<feature type="domain" description="Ketosynthase family 3 (KS3)" evidence="7">
    <location>
        <begin position="1909"/>
        <end position="2155"/>
    </location>
</feature>
<keyword evidence="3" id="KW-0597">Phosphoprotein</keyword>
<dbReference type="InterPro" id="IPR020806">
    <property type="entry name" value="PKS_PP-bd"/>
</dbReference>
<dbReference type="Proteomes" id="UP001060733">
    <property type="component" value="Chromosome"/>
</dbReference>
<dbReference type="CDD" id="cd02142">
    <property type="entry name" value="McbC_SagB-like_oxidoreductase"/>
    <property type="match status" value="1"/>
</dbReference>
<dbReference type="InterPro" id="IPR001242">
    <property type="entry name" value="Condensation_dom"/>
</dbReference>
<evidence type="ECO:0000313" key="9">
    <source>
        <dbReference type="Proteomes" id="UP001060733"/>
    </source>
</evidence>
<evidence type="ECO:0000256" key="3">
    <source>
        <dbReference type="ARBA" id="ARBA00022553"/>
    </source>
</evidence>
<dbReference type="SMART" id="SM00823">
    <property type="entry name" value="PKS_PP"/>
    <property type="match status" value="2"/>
</dbReference>
<dbReference type="CDD" id="cd00833">
    <property type="entry name" value="PKS"/>
    <property type="match status" value="1"/>
</dbReference>
<dbReference type="InterPro" id="IPR020841">
    <property type="entry name" value="PKS_Beta-ketoAc_synthase_dom"/>
</dbReference>
<feature type="compositionally biased region" description="Low complexity" evidence="5">
    <location>
        <begin position="957"/>
        <end position="969"/>
    </location>
</feature>
<evidence type="ECO:0000256" key="4">
    <source>
        <dbReference type="ARBA" id="ARBA00022679"/>
    </source>
</evidence>
<feature type="region of interest" description="Disordered" evidence="5">
    <location>
        <begin position="1490"/>
        <end position="1534"/>
    </location>
</feature>
<dbReference type="InterPro" id="IPR000415">
    <property type="entry name" value="Nitroreductase-like"/>
</dbReference>
<feature type="region of interest" description="Disordered" evidence="5">
    <location>
        <begin position="2280"/>
        <end position="2377"/>
    </location>
</feature>
<dbReference type="InterPro" id="IPR018201">
    <property type="entry name" value="Ketoacyl_synth_AS"/>
</dbReference>
<accession>A0ABY6EYE9</accession>
<feature type="compositionally biased region" description="Pro residues" evidence="5">
    <location>
        <begin position="2216"/>
        <end position="2225"/>
    </location>
</feature>
<dbReference type="InterPro" id="IPR025110">
    <property type="entry name" value="AMP-bd_C"/>
</dbReference>
<dbReference type="Gene3D" id="3.40.50.980">
    <property type="match status" value="2"/>
</dbReference>
<dbReference type="Gene3D" id="3.40.109.10">
    <property type="entry name" value="NADH Oxidase"/>
    <property type="match status" value="1"/>
</dbReference>
<comment type="cofactor">
    <cofactor evidence="1">
        <name>pantetheine 4'-phosphate</name>
        <dbReference type="ChEBI" id="CHEBI:47942"/>
    </cofactor>
</comment>
<dbReference type="Pfam" id="PF00550">
    <property type="entry name" value="PP-binding"/>
    <property type="match status" value="2"/>
</dbReference>
<dbReference type="InterPro" id="IPR000873">
    <property type="entry name" value="AMP-dep_synth/lig_dom"/>
</dbReference>
<feature type="region of interest" description="Disordered" evidence="5">
    <location>
        <begin position="2245"/>
        <end position="2268"/>
    </location>
</feature>
<dbReference type="PROSITE" id="PS50075">
    <property type="entry name" value="CARRIER"/>
    <property type="match status" value="2"/>
</dbReference>
<gene>
    <name evidence="8" type="ORF">N8I86_34735</name>
</gene>
<feature type="compositionally biased region" description="Low complexity" evidence="5">
    <location>
        <begin position="2182"/>
        <end position="2215"/>
    </location>
</feature>
<dbReference type="Pfam" id="PF00881">
    <property type="entry name" value="Nitroreductase"/>
    <property type="match status" value="1"/>
</dbReference>
<dbReference type="Gene3D" id="3.40.47.10">
    <property type="match status" value="1"/>
</dbReference>
<dbReference type="InterPro" id="IPR016039">
    <property type="entry name" value="Thiolase-like"/>
</dbReference>
<dbReference type="Gene3D" id="1.10.1200.10">
    <property type="entry name" value="ACP-like"/>
    <property type="match status" value="2"/>
</dbReference>
<dbReference type="Gene3D" id="3.30.559.30">
    <property type="entry name" value="Nonribosomal peptide synthetase, condensation domain"/>
    <property type="match status" value="2"/>
</dbReference>
<dbReference type="SUPFAM" id="SSF55469">
    <property type="entry name" value="FMN-dependent nitroreductase-like"/>
    <property type="match status" value="1"/>
</dbReference>
<dbReference type="PANTHER" id="PTHR45527">
    <property type="entry name" value="NONRIBOSOMAL PEPTIDE SYNTHETASE"/>
    <property type="match status" value="1"/>
</dbReference>
<feature type="compositionally biased region" description="Pro residues" evidence="5">
    <location>
        <begin position="2299"/>
        <end position="2311"/>
    </location>
</feature>
<dbReference type="Pfam" id="PF13193">
    <property type="entry name" value="AMP-binding_C"/>
    <property type="match status" value="1"/>
</dbReference>
<organism evidence="8 9">
    <name type="scientific">Streptomyces albidocamelliae</name>
    <dbReference type="NCBI Taxonomy" id="2981135"/>
    <lineage>
        <taxon>Bacteria</taxon>
        <taxon>Bacillati</taxon>
        <taxon>Actinomycetota</taxon>
        <taxon>Actinomycetes</taxon>
        <taxon>Kitasatosporales</taxon>
        <taxon>Streptomycetaceae</taxon>
        <taxon>Streptomyces</taxon>
    </lineage>
</organism>
<feature type="domain" description="Carrier" evidence="6">
    <location>
        <begin position="10"/>
        <end position="90"/>
    </location>
</feature>
<dbReference type="InterPro" id="IPR009081">
    <property type="entry name" value="PP-bd_ACP"/>
</dbReference>
<evidence type="ECO:0000256" key="5">
    <source>
        <dbReference type="SAM" id="MobiDB-lite"/>
    </source>
</evidence>
<dbReference type="PROSITE" id="PS00606">
    <property type="entry name" value="KS3_1"/>
    <property type="match status" value="1"/>
</dbReference>
<dbReference type="SUPFAM" id="SSF56801">
    <property type="entry name" value="Acetyl-CoA synthetase-like"/>
    <property type="match status" value="1"/>
</dbReference>
<dbReference type="Gene3D" id="2.30.38.10">
    <property type="entry name" value="Luciferase, Domain 3"/>
    <property type="match status" value="1"/>
</dbReference>
<protein>
    <submittedName>
        <fullName evidence="8">Amino acid adenylation domain-containing protein</fullName>
    </submittedName>
</protein>
<keyword evidence="2" id="KW-0596">Phosphopantetheine</keyword>
<name>A0ABY6EYE9_9ACTN</name>
<evidence type="ECO:0000256" key="2">
    <source>
        <dbReference type="ARBA" id="ARBA00022450"/>
    </source>
</evidence>
<proteinExistence type="predicted"/>
<dbReference type="SUPFAM" id="SSF53901">
    <property type="entry name" value="Thiolase-like"/>
    <property type="match status" value="1"/>
</dbReference>